<dbReference type="PATRIC" id="fig|1437605.7.peg.483"/>
<sequence length="313" mass="34206">MGTYGPSEQKEASTTPKAGSGQGVRAQESRTPSALESERQAEGSVARADDAHAKHRRLIESIVLWAAWLIMVAFNGYAEIFHLNGVNVGQVAHEGNVWFMPAGWAFAIWGLIYIVLALWLIRFCLAGPSRKALGPLPFSLSGLLFVATCALNIAWLACWHFRAFTASLLIIVVLTALTWVLYGIVRRDQHEEDTAKAARILDWTPLSLYASWLTIATLLNACYTVQVLSGGVSDIIQIFTVVILLVLLLIAVFLMQQKAGDWVCGLVLLWSGLAIGINILSRSVAVGVLVIALTALGEALAYFPWSTFKLVRR</sequence>
<dbReference type="AlphaFoldDB" id="A0A086Z0J5"/>
<feature type="compositionally biased region" description="Basic and acidic residues" evidence="1">
    <location>
        <begin position="36"/>
        <end position="48"/>
    </location>
</feature>
<evidence type="ECO:0000256" key="2">
    <source>
        <dbReference type="SAM" id="Phobius"/>
    </source>
</evidence>
<feature type="transmembrane region" description="Helical" evidence="2">
    <location>
        <begin position="262"/>
        <end position="280"/>
    </location>
</feature>
<protein>
    <recommendedName>
        <fullName evidence="5">Tryptophan-rich sensory protein</fullName>
    </recommendedName>
</protein>
<dbReference type="STRING" id="1437605.AB656_02340"/>
<dbReference type="EMBL" id="JGYK01000001">
    <property type="protein sequence ID" value="KFI40045.1"/>
    <property type="molecule type" value="Genomic_DNA"/>
</dbReference>
<dbReference type="KEGG" id="bact:AB656_02340"/>
<feature type="transmembrane region" description="Helical" evidence="2">
    <location>
        <begin position="235"/>
        <end position="255"/>
    </location>
</feature>
<feature type="transmembrane region" description="Helical" evidence="2">
    <location>
        <begin position="286"/>
        <end position="305"/>
    </location>
</feature>
<dbReference type="OrthoDB" id="5189031at2"/>
<dbReference type="Proteomes" id="UP000029015">
    <property type="component" value="Unassembled WGS sequence"/>
</dbReference>
<keyword evidence="2" id="KW-0472">Membrane</keyword>
<feature type="region of interest" description="Disordered" evidence="1">
    <location>
        <begin position="1"/>
        <end position="48"/>
    </location>
</feature>
<evidence type="ECO:0000313" key="4">
    <source>
        <dbReference type="Proteomes" id="UP000029015"/>
    </source>
</evidence>
<feature type="transmembrane region" description="Helical" evidence="2">
    <location>
        <begin position="206"/>
        <end position="229"/>
    </location>
</feature>
<feature type="transmembrane region" description="Helical" evidence="2">
    <location>
        <begin position="163"/>
        <end position="185"/>
    </location>
</feature>
<feature type="transmembrane region" description="Helical" evidence="2">
    <location>
        <begin position="98"/>
        <end position="121"/>
    </location>
</feature>
<accession>A0A086Z0J5</accession>
<organism evidence="3 4">
    <name type="scientific">Bifidobacterium actinocoloniiforme DSM 22766</name>
    <dbReference type="NCBI Taxonomy" id="1437605"/>
    <lineage>
        <taxon>Bacteria</taxon>
        <taxon>Bacillati</taxon>
        <taxon>Actinomycetota</taxon>
        <taxon>Actinomycetes</taxon>
        <taxon>Bifidobacteriales</taxon>
        <taxon>Bifidobacteriaceae</taxon>
        <taxon>Bifidobacterium</taxon>
    </lineage>
</organism>
<keyword evidence="2" id="KW-1133">Transmembrane helix</keyword>
<evidence type="ECO:0000256" key="1">
    <source>
        <dbReference type="SAM" id="MobiDB-lite"/>
    </source>
</evidence>
<feature type="transmembrane region" description="Helical" evidence="2">
    <location>
        <begin position="133"/>
        <end position="157"/>
    </location>
</feature>
<dbReference type="eggNOG" id="COG1030">
    <property type="taxonomic scope" value="Bacteria"/>
</dbReference>
<proteinExistence type="predicted"/>
<dbReference type="RefSeq" id="WP_033504452.1">
    <property type="nucleotide sequence ID" value="NZ_CP011786.1"/>
</dbReference>
<dbReference type="PANTHER" id="PTHR33802:SF1">
    <property type="entry name" value="XK-RELATED PROTEIN"/>
    <property type="match status" value="1"/>
</dbReference>
<feature type="transmembrane region" description="Helical" evidence="2">
    <location>
        <begin position="62"/>
        <end position="78"/>
    </location>
</feature>
<name>A0A086Z0J5_9BIFI</name>
<evidence type="ECO:0008006" key="5">
    <source>
        <dbReference type="Google" id="ProtNLM"/>
    </source>
</evidence>
<gene>
    <name evidence="3" type="ORF">BACT_0747</name>
</gene>
<keyword evidence="4" id="KW-1185">Reference proteome</keyword>
<keyword evidence="2" id="KW-0812">Transmembrane</keyword>
<dbReference type="PANTHER" id="PTHR33802">
    <property type="entry name" value="SI:CH211-161H7.5-RELATED"/>
    <property type="match status" value="1"/>
</dbReference>
<comment type="caution">
    <text evidence="3">The sequence shown here is derived from an EMBL/GenBank/DDBJ whole genome shotgun (WGS) entry which is preliminary data.</text>
</comment>
<evidence type="ECO:0000313" key="3">
    <source>
        <dbReference type="EMBL" id="KFI40045.1"/>
    </source>
</evidence>
<reference evidence="3 4" key="1">
    <citation type="submission" date="2014-03" db="EMBL/GenBank/DDBJ databases">
        <title>Genomics of Bifidobacteria.</title>
        <authorList>
            <person name="Ventura M."/>
            <person name="Milani C."/>
            <person name="Lugli G.A."/>
        </authorList>
    </citation>
    <scope>NUCLEOTIDE SEQUENCE [LARGE SCALE GENOMIC DNA]</scope>
    <source>
        <strain evidence="3 4">DSM 22766</strain>
    </source>
</reference>